<comment type="similarity">
    <text evidence="7">Belongs to the TRAP transporter large permease family.</text>
</comment>
<name>A0A376ALA5_9HYPH</name>
<dbReference type="Proteomes" id="UP000254764">
    <property type="component" value="Unassembled WGS sequence"/>
</dbReference>
<evidence type="ECO:0000256" key="3">
    <source>
        <dbReference type="ARBA" id="ARBA00022519"/>
    </source>
</evidence>
<comment type="function">
    <text evidence="7">Part of the tripartite ATP-independent periplasmic (TRAP) transport system.</text>
</comment>
<dbReference type="OrthoDB" id="9783448at2"/>
<dbReference type="EMBL" id="UEYP01000008">
    <property type="protein sequence ID" value="SSC68591.1"/>
    <property type="molecule type" value="Genomic_DNA"/>
</dbReference>
<dbReference type="PANTHER" id="PTHR33362">
    <property type="entry name" value="SIALIC ACID TRAP TRANSPORTER PERMEASE PROTEIN SIAT-RELATED"/>
    <property type="match status" value="1"/>
</dbReference>
<keyword evidence="2" id="KW-1003">Cell membrane</keyword>
<feature type="transmembrane region" description="Helical" evidence="7">
    <location>
        <begin position="53"/>
        <end position="79"/>
    </location>
</feature>
<feature type="transmembrane region" description="Helical" evidence="7">
    <location>
        <begin position="299"/>
        <end position="321"/>
    </location>
</feature>
<sequence>MSVETGLYGIGILALLLLLRIPVALAMISVSFGGIAFLLGFKPALGMITSTPYSFVASWTMSAVPMFLLMGFISFHAGLTTNLFDAAKAILGRVPGGLAISSIFACTGFAAVSGSSIACAAAMGRIAIPEMVAAGYRPSFAAGALAAGGTIGALIPPSILMIVYGVFAETSITQIFVGGIGVGLLTALSYCIVVLTVCWLRPDIVPRTLTAVSGEGGNRAAILRIWPLAILVLLVFGGLFSGYFTATEAGAVGAGGAFLLSAITGKLSMQVVRVSLLETLTTCASLFIIGIGASMFTRFLGVTGLSSFIGSFVAGADLGYVELMTIIVVIYLILGMFMEPFGALLVTLPVLLPVLKAEGISLVWFGVLVVKLLEIGMITPPVGLNVFVIKNVASRYVTVVQVFKGVTPFMLADLLVVILTIAFPAIVLSLPQLFF</sequence>
<protein>
    <recommendedName>
        <fullName evidence="7">TRAP transporter large permease protein</fullName>
    </recommendedName>
</protein>
<dbReference type="InterPro" id="IPR004681">
    <property type="entry name" value="TRAP_DctM"/>
</dbReference>
<dbReference type="GO" id="GO:0005886">
    <property type="term" value="C:plasma membrane"/>
    <property type="evidence" value="ECO:0007669"/>
    <property type="project" value="UniProtKB-SubCell"/>
</dbReference>
<gene>
    <name evidence="9" type="ORF">RHIZ70_4299</name>
</gene>
<feature type="transmembrane region" description="Helical" evidence="7">
    <location>
        <begin position="12"/>
        <end position="41"/>
    </location>
</feature>
<evidence type="ECO:0000256" key="7">
    <source>
        <dbReference type="RuleBase" id="RU369079"/>
    </source>
</evidence>
<dbReference type="Pfam" id="PF06808">
    <property type="entry name" value="DctM"/>
    <property type="match status" value="1"/>
</dbReference>
<evidence type="ECO:0000259" key="8">
    <source>
        <dbReference type="Pfam" id="PF06808"/>
    </source>
</evidence>
<evidence type="ECO:0000256" key="1">
    <source>
        <dbReference type="ARBA" id="ARBA00004429"/>
    </source>
</evidence>
<dbReference type="PANTHER" id="PTHR33362:SF5">
    <property type="entry name" value="C4-DICARBOXYLATE TRAP TRANSPORTER LARGE PERMEASE PROTEIN DCTM"/>
    <property type="match status" value="1"/>
</dbReference>
<proteinExistence type="inferred from homology"/>
<keyword evidence="10" id="KW-1185">Reference proteome</keyword>
<comment type="subcellular location">
    <subcellularLocation>
        <location evidence="1 7">Cell inner membrane</location>
        <topology evidence="1 7">Multi-pass membrane protein</topology>
    </subcellularLocation>
</comment>
<evidence type="ECO:0000256" key="5">
    <source>
        <dbReference type="ARBA" id="ARBA00022989"/>
    </source>
</evidence>
<feature type="transmembrane region" description="Helical" evidence="7">
    <location>
        <begin position="140"/>
        <end position="167"/>
    </location>
</feature>
<keyword evidence="4 7" id="KW-0812">Transmembrane</keyword>
<dbReference type="AlphaFoldDB" id="A0A376ALA5"/>
<feature type="transmembrane region" description="Helical" evidence="7">
    <location>
        <begin position="409"/>
        <end position="430"/>
    </location>
</feature>
<feature type="transmembrane region" description="Helical" evidence="7">
    <location>
        <begin position="221"/>
        <end position="243"/>
    </location>
</feature>
<feature type="domain" description="TRAP C4-dicarboxylate transport system permease DctM subunit" evidence="8">
    <location>
        <begin position="10"/>
        <end position="426"/>
    </location>
</feature>
<feature type="transmembrane region" description="Helical" evidence="7">
    <location>
        <begin position="173"/>
        <end position="200"/>
    </location>
</feature>
<accession>A0A376ALA5</accession>
<keyword evidence="6 7" id="KW-0472">Membrane</keyword>
<keyword evidence="7" id="KW-0813">Transport</keyword>
<reference evidence="10" key="1">
    <citation type="submission" date="2018-07" db="EMBL/GenBank/DDBJ databases">
        <authorList>
            <person name="Peiro R."/>
            <person name="Begona"/>
            <person name="Cbmso G."/>
            <person name="Lopez M."/>
            <person name="Gonzalez S."/>
        </authorList>
    </citation>
    <scope>NUCLEOTIDE SEQUENCE [LARGE SCALE GENOMIC DNA]</scope>
</reference>
<dbReference type="GO" id="GO:0022857">
    <property type="term" value="F:transmembrane transporter activity"/>
    <property type="evidence" value="ECO:0007669"/>
    <property type="project" value="UniProtKB-UniRule"/>
</dbReference>
<evidence type="ECO:0000313" key="10">
    <source>
        <dbReference type="Proteomes" id="UP000254764"/>
    </source>
</evidence>
<evidence type="ECO:0000256" key="6">
    <source>
        <dbReference type="ARBA" id="ARBA00023136"/>
    </source>
</evidence>
<dbReference type="RefSeq" id="WP_115671263.1">
    <property type="nucleotide sequence ID" value="NZ_UEYP01000008.1"/>
</dbReference>
<feature type="transmembrane region" description="Helical" evidence="7">
    <location>
        <begin position="274"/>
        <end position="293"/>
    </location>
</feature>
<feature type="transmembrane region" description="Helical" evidence="7">
    <location>
        <begin position="99"/>
        <end position="128"/>
    </location>
</feature>
<keyword evidence="5 7" id="KW-1133">Transmembrane helix</keyword>
<dbReference type="PIRSF" id="PIRSF006066">
    <property type="entry name" value="HI0050"/>
    <property type="match status" value="1"/>
</dbReference>
<organism evidence="9 10">
    <name type="scientific">Ciceribacter selenitireducens ATCC BAA-1503</name>
    <dbReference type="NCBI Taxonomy" id="1336235"/>
    <lineage>
        <taxon>Bacteria</taxon>
        <taxon>Pseudomonadati</taxon>
        <taxon>Pseudomonadota</taxon>
        <taxon>Alphaproteobacteria</taxon>
        <taxon>Hyphomicrobiales</taxon>
        <taxon>Rhizobiaceae</taxon>
        <taxon>Ciceribacter</taxon>
    </lineage>
</organism>
<dbReference type="NCBIfam" id="TIGR00786">
    <property type="entry name" value="dctM"/>
    <property type="match status" value="1"/>
</dbReference>
<evidence type="ECO:0000256" key="4">
    <source>
        <dbReference type="ARBA" id="ARBA00022692"/>
    </source>
</evidence>
<comment type="subunit">
    <text evidence="7">The complex comprises the extracytoplasmic solute receptor protein and the two transmembrane proteins.</text>
</comment>
<evidence type="ECO:0000256" key="2">
    <source>
        <dbReference type="ARBA" id="ARBA00022475"/>
    </source>
</evidence>
<evidence type="ECO:0000313" key="9">
    <source>
        <dbReference type="EMBL" id="SSC68591.1"/>
    </source>
</evidence>
<feature type="transmembrane region" description="Helical" evidence="7">
    <location>
        <begin position="328"/>
        <end position="351"/>
    </location>
</feature>
<dbReference type="InterPro" id="IPR010656">
    <property type="entry name" value="DctM"/>
</dbReference>
<keyword evidence="3 7" id="KW-0997">Cell inner membrane</keyword>
<feature type="transmembrane region" description="Helical" evidence="7">
    <location>
        <begin position="363"/>
        <end position="388"/>
    </location>
</feature>